<gene>
    <name evidence="6" type="ORF">PILCRDRAFT_93667</name>
</gene>
<dbReference type="HOGENOM" id="CLU_1384634_0_0_1"/>
<dbReference type="AlphaFoldDB" id="A0A0C3EGV6"/>
<evidence type="ECO:0000256" key="2">
    <source>
        <dbReference type="ARBA" id="ARBA00022771"/>
    </source>
</evidence>
<dbReference type="OrthoDB" id="3049336at2759"/>
<keyword evidence="7" id="KW-1185">Reference proteome</keyword>
<dbReference type="Gene3D" id="3.30.40.10">
    <property type="entry name" value="Zinc/RING finger domain, C3HC4 (zinc finger)"/>
    <property type="match status" value="1"/>
</dbReference>
<feature type="compositionally biased region" description="Polar residues" evidence="4">
    <location>
        <begin position="148"/>
        <end position="158"/>
    </location>
</feature>
<feature type="region of interest" description="Disordered" evidence="4">
    <location>
        <begin position="120"/>
        <end position="159"/>
    </location>
</feature>
<dbReference type="EMBL" id="KN833189">
    <property type="protein sequence ID" value="KIM71905.1"/>
    <property type="molecule type" value="Genomic_DNA"/>
</dbReference>
<name>A0A0C3EGV6_PILCF</name>
<keyword evidence="1" id="KW-0479">Metal-binding</keyword>
<feature type="domain" description="RING-type" evidence="5">
    <location>
        <begin position="167"/>
        <end position="192"/>
    </location>
</feature>
<dbReference type="InterPro" id="IPR001841">
    <property type="entry name" value="Znf_RING"/>
</dbReference>
<keyword evidence="2" id="KW-0863">Zinc-finger</keyword>
<dbReference type="Pfam" id="PF17123">
    <property type="entry name" value="zf-RING_11"/>
    <property type="match status" value="1"/>
</dbReference>
<evidence type="ECO:0000313" key="6">
    <source>
        <dbReference type="EMBL" id="KIM71905.1"/>
    </source>
</evidence>
<evidence type="ECO:0000256" key="1">
    <source>
        <dbReference type="ARBA" id="ARBA00022723"/>
    </source>
</evidence>
<evidence type="ECO:0000313" key="7">
    <source>
        <dbReference type="Proteomes" id="UP000054166"/>
    </source>
</evidence>
<accession>A0A0C3EGV6</accession>
<dbReference type="InParanoid" id="A0A0C3EGV6"/>
<dbReference type="PANTHER" id="PTHR45798">
    <property type="entry name" value="RING-H2 FINGER PROTEIN ATL61-RELATED-RELATED"/>
    <property type="match status" value="1"/>
</dbReference>
<organism evidence="6 7">
    <name type="scientific">Piloderma croceum (strain F 1598)</name>
    <dbReference type="NCBI Taxonomy" id="765440"/>
    <lineage>
        <taxon>Eukaryota</taxon>
        <taxon>Fungi</taxon>
        <taxon>Dikarya</taxon>
        <taxon>Basidiomycota</taxon>
        <taxon>Agaricomycotina</taxon>
        <taxon>Agaricomycetes</taxon>
        <taxon>Agaricomycetidae</taxon>
        <taxon>Atheliales</taxon>
        <taxon>Atheliaceae</taxon>
        <taxon>Piloderma</taxon>
    </lineage>
</organism>
<keyword evidence="3" id="KW-0862">Zinc</keyword>
<evidence type="ECO:0000256" key="4">
    <source>
        <dbReference type="SAM" id="MobiDB-lite"/>
    </source>
</evidence>
<dbReference type="PANTHER" id="PTHR45798:SF97">
    <property type="entry name" value="ALCOHOL-SENSITIVE RING FINGER PROTEIN 1"/>
    <property type="match status" value="1"/>
</dbReference>
<reference evidence="6 7" key="1">
    <citation type="submission" date="2014-04" db="EMBL/GenBank/DDBJ databases">
        <authorList>
            <consortium name="DOE Joint Genome Institute"/>
            <person name="Kuo A."/>
            <person name="Tarkka M."/>
            <person name="Buscot F."/>
            <person name="Kohler A."/>
            <person name="Nagy L.G."/>
            <person name="Floudas D."/>
            <person name="Copeland A."/>
            <person name="Barry K.W."/>
            <person name="Cichocki N."/>
            <person name="Veneault-Fourrey C."/>
            <person name="LaButti K."/>
            <person name="Lindquist E.A."/>
            <person name="Lipzen A."/>
            <person name="Lundell T."/>
            <person name="Morin E."/>
            <person name="Murat C."/>
            <person name="Sun H."/>
            <person name="Tunlid A."/>
            <person name="Henrissat B."/>
            <person name="Grigoriev I.V."/>
            <person name="Hibbett D.S."/>
            <person name="Martin F."/>
            <person name="Nordberg H.P."/>
            <person name="Cantor M.N."/>
            <person name="Hua S.X."/>
        </authorList>
    </citation>
    <scope>NUCLEOTIDE SEQUENCE [LARGE SCALE GENOMIC DNA]</scope>
    <source>
        <strain evidence="6 7">F 1598</strain>
    </source>
</reference>
<protein>
    <recommendedName>
        <fullName evidence="5">RING-type domain-containing protein</fullName>
    </recommendedName>
</protein>
<proteinExistence type="predicted"/>
<reference evidence="7" key="2">
    <citation type="submission" date="2015-01" db="EMBL/GenBank/DDBJ databases">
        <title>Evolutionary Origins and Diversification of the Mycorrhizal Mutualists.</title>
        <authorList>
            <consortium name="DOE Joint Genome Institute"/>
            <consortium name="Mycorrhizal Genomics Consortium"/>
            <person name="Kohler A."/>
            <person name="Kuo A."/>
            <person name="Nagy L.G."/>
            <person name="Floudas D."/>
            <person name="Copeland A."/>
            <person name="Barry K.W."/>
            <person name="Cichocki N."/>
            <person name="Veneault-Fourrey C."/>
            <person name="LaButti K."/>
            <person name="Lindquist E.A."/>
            <person name="Lipzen A."/>
            <person name="Lundell T."/>
            <person name="Morin E."/>
            <person name="Murat C."/>
            <person name="Riley R."/>
            <person name="Ohm R."/>
            <person name="Sun H."/>
            <person name="Tunlid A."/>
            <person name="Henrissat B."/>
            <person name="Grigoriev I.V."/>
            <person name="Hibbett D.S."/>
            <person name="Martin F."/>
        </authorList>
    </citation>
    <scope>NUCLEOTIDE SEQUENCE [LARGE SCALE GENOMIC DNA]</scope>
    <source>
        <strain evidence="7">F 1598</strain>
    </source>
</reference>
<dbReference type="Proteomes" id="UP000054166">
    <property type="component" value="Unassembled WGS sequence"/>
</dbReference>
<evidence type="ECO:0000256" key="3">
    <source>
        <dbReference type="ARBA" id="ARBA00022833"/>
    </source>
</evidence>
<sequence>MFATLCTVEADTSQLINATRPHRGQGGVLFYEQIFSVVLLFGLTELKAQLCWMEDGEEKRGPAKEFNSGTLPHSGLRALSLLITADYSVWEWYSEIVHQRTSSRTFHRKCGLVQGLRRDTKMTKTPSVPTPDLDLERGTESLEAGGDPSTSGPTQPQEQAWYETQVECAICLSDFAKGDTVRVLPCHHIFHLDEVDA</sequence>
<dbReference type="GO" id="GO:0008270">
    <property type="term" value="F:zinc ion binding"/>
    <property type="evidence" value="ECO:0007669"/>
    <property type="project" value="UniProtKB-KW"/>
</dbReference>
<dbReference type="InterPro" id="IPR013083">
    <property type="entry name" value="Znf_RING/FYVE/PHD"/>
</dbReference>
<dbReference type="InterPro" id="IPR052788">
    <property type="entry name" value="RING-type_E3_ligase_ATL"/>
</dbReference>
<dbReference type="SUPFAM" id="SSF57850">
    <property type="entry name" value="RING/U-box"/>
    <property type="match status" value="1"/>
</dbReference>
<evidence type="ECO:0000259" key="5">
    <source>
        <dbReference type="Pfam" id="PF17123"/>
    </source>
</evidence>